<organism evidence="1">
    <name type="scientific">Rosellinia necatrix</name>
    <name type="common">White root-rot fungus</name>
    <dbReference type="NCBI Taxonomy" id="77044"/>
    <lineage>
        <taxon>Eukaryota</taxon>
        <taxon>Fungi</taxon>
        <taxon>Dikarya</taxon>
        <taxon>Ascomycota</taxon>
        <taxon>Pezizomycotina</taxon>
        <taxon>Sordariomycetes</taxon>
        <taxon>Xylariomycetidae</taxon>
        <taxon>Xylariales</taxon>
        <taxon>Xylariaceae</taxon>
        <taxon>Rosellinia</taxon>
    </lineage>
</organism>
<name>A0A1S8A8L2_ROSNE</name>
<accession>A0A1S8A8L2</accession>
<sequence>MGHFHRWRLADTETLESSSGRDECTPWPYGAWVEMFVDQEKKQQKQDIDVPA</sequence>
<evidence type="ECO:0000313" key="1">
    <source>
        <dbReference type="EMBL" id="GAW26391.1"/>
    </source>
</evidence>
<dbReference type="AlphaFoldDB" id="A0A1S8A8L2"/>
<evidence type="ECO:0000313" key="2">
    <source>
        <dbReference type="Proteomes" id="UP000054516"/>
    </source>
</evidence>
<dbReference type="Proteomes" id="UP000054516">
    <property type="component" value="Unassembled WGS sequence"/>
</dbReference>
<keyword evidence="2" id="KW-1185">Reference proteome</keyword>
<dbReference type="EMBL" id="DF977475">
    <property type="protein sequence ID" value="GAW26391.1"/>
    <property type="molecule type" value="Genomic_DNA"/>
</dbReference>
<protein>
    <submittedName>
        <fullName evidence="1">Uncharacterized protein</fullName>
    </submittedName>
</protein>
<proteinExistence type="predicted"/>
<reference evidence="1" key="1">
    <citation type="submission" date="2016-03" db="EMBL/GenBank/DDBJ databases">
        <title>Draft genome sequence of Rosellinia necatrix.</title>
        <authorList>
            <person name="Kanematsu S."/>
        </authorList>
    </citation>
    <scope>NUCLEOTIDE SEQUENCE [LARGE SCALE GENOMIC DNA]</scope>
    <source>
        <strain evidence="1">W97</strain>
    </source>
</reference>
<gene>
    <name evidence="1" type="ORF">SAMD00023353_3000370</name>
</gene>